<dbReference type="AlphaFoldDB" id="A0A2A5AYK0"/>
<dbReference type="InterPro" id="IPR052022">
    <property type="entry name" value="26kDa_periplasmic_antigen"/>
</dbReference>
<gene>
    <name evidence="2" type="ORF">COA96_10855</name>
</gene>
<evidence type="ECO:0000313" key="3">
    <source>
        <dbReference type="Proteomes" id="UP000218327"/>
    </source>
</evidence>
<evidence type="ECO:0008006" key="4">
    <source>
        <dbReference type="Google" id="ProtNLM"/>
    </source>
</evidence>
<dbReference type="Gene3D" id="3.30.110.170">
    <property type="entry name" value="Protein of unknown function (DUF541), domain 1"/>
    <property type="match status" value="1"/>
</dbReference>
<dbReference type="EMBL" id="NVVJ01000033">
    <property type="protein sequence ID" value="PCJ23868.1"/>
    <property type="molecule type" value="Genomic_DNA"/>
</dbReference>
<keyword evidence="1" id="KW-0732">Signal</keyword>
<sequence>MNRFLSMGVLVTAAASITLFSQISLAQAQLSGTPDELREFLHPRANNVSINGEGKLTAYKDLAKVSLVVTTEERSLSAAMTANEELRLRLIEEFTAQGIPASDINNSKFSSSPQFGLFGRRPNSFEVSARMEVSVSSESHLQLLAAAADANEEVEFEQTEYKHSHKDEFEVEVRELALQDVMEQKAYYESSLGLSLKAVNFFHGGIRQFSRSRPMAAVVQEMAVDSLNSRGATVAQTAVVAPTFDEVEYQTSITVVFEIINEN</sequence>
<protein>
    <recommendedName>
        <fullName evidence="4">SIMPL domain-containing protein</fullName>
    </recommendedName>
</protein>
<dbReference type="Proteomes" id="UP000218327">
    <property type="component" value="Unassembled WGS sequence"/>
</dbReference>
<comment type="caution">
    <text evidence="2">The sequence shown here is derived from an EMBL/GenBank/DDBJ whole genome shotgun (WGS) entry which is preliminary data.</text>
</comment>
<dbReference type="PANTHER" id="PTHR34387:SF2">
    <property type="entry name" value="SLR1258 PROTEIN"/>
    <property type="match status" value="1"/>
</dbReference>
<feature type="chain" id="PRO_5012359399" description="SIMPL domain-containing protein" evidence="1">
    <location>
        <begin position="29"/>
        <end position="263"/>
    </location>
</feature>
<proteinExistence type="predicted"/>
<reference evidence="3" key="1">
    <citation type="submission" date="2017-08" db="EMBL/GenBank/DDBJ databases">
        <title>A dynamic microbial community with high functional redundancy inhabits the cold, oxic subseafloor aquifer.</title>
        <authorList>
            <person name="Tully B.J."/>
            <person name="Wheat C.G."/>
            <person name="Glazer B.T."/>
            <person name="Huber J.A."/>
        </authorList>
    </citation>
    <scope>NUCLEOTIDE SEQUENCE [LARGE SCALE GENOMIC DNA]</scope>
</reference>
<dbReference type="InterPro" id="IPR007497">
    <property type="entry name" value="SIMPL/DUF541"/>
</dbReference>
<evidence type="ECO:0000313" key="2">
    <source>
        <dbReference type="EMBL" id="PCJ23868.1"/>
    </source>
</evidence>
<dbReference type="Pfam" id="PF04402">
    <property type="entry name" value="SIMPL"/>
    <property type="match status" value="1"/>
</dbReference>
<dbReference type="GO" id="GO:0006974">
    <property type="term" value="P:DNA damage response"/>
    <property type="evidence" value="ECO:0007669"/>
    <property type="project" value="TreeGrafter"/>
</dbReference>
<accession>A0A2A5AYK0</accession>
<dbReference type="Gene3D" id="3.30.70.2970">
    <property type="entry name" value="Protein of unknown function (DUF541), domain 2"/>
    <property type="match status" value="1"/>
</dbReference>
<name>A0A2A5AYK0_9GAMM</name>
<evidence type="ECO:0000256" key="1">
    <source>
        <dbReference type="SAM" id="SignalP"/>
    </source>
</evidence>
<feature type="signal peptide" evidence="1">
    <location>
        <begin position="1"/>
        <end position="28"/>
    </location>
</feature>
<dbReference type="PANTHER" id="PTHR34387">
    <property type="entry name" value="SLR1258 PROTEIN"/>
    <property type="match status" value="1"/>
</dbReference>
<organism evidence="2 3">
    <name type="scientific">SAR86 cluster bacterium</name>
    <dbReference type="NCBI Taxonomy" id="2030880"/>
    <lineage>
        <taxon>Bacteria</taxon>
        <taxon>Pseudomonadati</taxon>
        <taxon>Pseudomonadota</taxon>
        <taxon>Gammaproteobacteria</taxon>
        <taxon>SAR86 cluster</taxon>
    </lineage>
</organism>